<evidence type="ECO:0000259" key="6">
    <source>
        <dbReference type="PROSITE" id="PS50134"/>
    </source>
</evidence>
<evidence type="ECO:0000256" key="1">
    <source>
        <dbReference type="ARBA" id="ARBA00022723"/>
    </source>
</evidence>
<proteinExistence type="predicted"/>
<sequence>MNYLVHVGSCRQSNCQISECREMKESFNHSQKCPVFDILRCTVCSSFTLDALCHSNKCETNGCPALLCETFKKFRKELKGFEKLRIKDSADAGSASAEEGSASTEEGSASTEEESASTEERFASECDKNSTDVNESSSEDNSLDDLRISSPFLQEGISENVPRESEKHSFKDSNVSRHLVAYWET</sequence>
<dbReference type="InterPro" id="IPR035898">
    <property type="entry name" value="TAZ_dom_sf"/>
</dbReference>
<evidence type="ECO:0000256" key="2">
    <source>
        <dbReference type="ARBA" id="ARBA00022771"/>
    </source>
</evidence>
<evidence type="ECO:0000256" key="4">
    <source>
        <dbReference type="PROSITE-ProRule" id="PRU00203"/>
    </source>
</evidence>
<dbReference type="Proteomes" id="UP000887013">
    <property type="component" value="Unassembled WGS sequence"/>
</dbReference>
<feature type="compositionally biased region" description="Low complexity" evidence="5">
    <location>
        <begin position="91"/>
        <end position="110"/>
    </location>
</feature>
<feature type="zinc finger region" description="TAZ-type" evidence="4">
    <location>
        <begin position="1"/>
        <end position="71"/>
    </location>
</feature>
<feature type="region of interest" description="Disordered" evidence="5">
    <location>
        <begin position="89"/>
        <end position="172"/>
    </location>
</feature>
<evidence type="ECO:0000256" key="5">
    <source>
        <dbReference type="SAM" id="MobiDB-lite"/>
    </source>
</evidence>
<evidence type="ECO:0000313" key="8">
    <source>
        <dbReference type="Proteomes" id="UP000887013"/>
    </source>
</evidence>
<dbReference type="PROSITE" id="PS50134">
    <property type="entry name" value="ZF_TAZ"/>
    <property type="match status" value="1"/>
</dbReference>
<dbReference type="GO" id="GO:0008270">
    <property type="term" value="F:zinc ion binding"/>
    <property type="evidence" value="ECO:0007669"/>
    <property type="project" value="UniProtKB-KW"/>
</dbReference>
<dbReference type="SUPFAM" id="SSF57933">
    <property type="entry name" value="TAZ domain"/>
    <property type="match status" value="1"/>
</dbReference>
<keyword evidence="3 4" id="KW-0862">Zinc</keyword>
<dbReference type="AlphaFoldDB" id="A0A8X6UFX1"/>
<organism evidence="7 8">
    <name type="scientific">Nephila pilipes</name>
    <name type="common">Giant wood spider</name>
    <name type="synonym">Nephila maculata</name>
    <dbReference type="NCBI Taxonomy" id="299642"/>
    <lineage>
        <taxon>Eukaryota</taxon>
        <taxon>Metazoa</taxon>
        <taxon>Ecdysozoa</taxon>
        <taxon>Arthropoda</taxon>
        <taxon>Chelicerata</taxon>
        <taxon>Arachnida</taxon>
        <taxon>Araneae</taxon>
        <taxon>Araneomorphae</taxon>
        <taxon>Entelegynae</taxon>
        <taxon>Araneoidea</taxon>
        <taxon>Nephilidae</taxon>
        <taxon>Nephila</taxon>
    </lineage>
</organism>
<keyword evidence="2 4" id="KW-0863">Zinc-finger</keyword>
<feature type="domain" description="TAZ-type" evidence="6">
    <location>
        <begin position="1"/>
        <end position="71"/>
    </location>
</feature>
<feature type="compositionally biased region" description="Basic and acidic residues" evidence="5">
    <location>
        <begin position="161"/>
        <end position="172"/>
    </location>
</feature>
<comment type="caution">
    <text evidence="7">The sequence shown here is derived from an EMBL/GenBank/DDBJ whole genome shotgun (WGS) entry which is preliminary data.</text>
</comment>
<dbReference type="InterPro" id="IPR000197">
    <property type="entry name" value="Znf_TAZ"/>
</dbReference>
<keyword evidence="8" id="KW-1185">Reference proteome</keyword>
<dbReference type="Gene3D" id="1.20.1020.10">
    <property type="entry name" value="TAZ domain"/>
    <property type="match status" value="1"/>
</dbReference>
<keyword evidence="1 4" id="KW-0479">Metal-binding</keyword>
<evidence type="ECO:0000313" key="7">
    <source>
        <dbReference type="EMBL" id="GFU12986.1"/>
    </source>
</evidence>
<dbReference type="OrthoDB" id="899at2759"/>
<dbReference type="Pfam" id="PF02135">
    <property type="entry name" value="zf-TAZ"/>
    <property type="match status" value="1"/>
</dbReference>
<evidence type="ECO:0000256" key="3">
    <source>
        <dbReference type="ARBA" id="ARBA00022833"/>
    </source>
</evidence>
<dbReference type="EMBL" id="BMAW01125570">
    <property type="protein sequence ID" value="GFU12986.1"/>
    <property type="molecule type" value="Genomic_DNA"/>
</dbReference>
<protein>
    <recommendedName>
        <fullName evidence="6">TAZ-type domain-containing protein</fullName>
    </recommendedName>
</protein>
<accession>A0A8X6UFX1</accession>
<name>A0A8X6UFX1_NEPPI</name>
<reference evidence="7" key="1">
    <citation type="submission" date="2020-08" db="EMBL/GenBank/DDBJ databases">
        <title>Multicomponent nature underlies the extraordinary mechanical properties of spider dragline silk.</title>
        <authorList>
            <person name="Kono N."/>
            <person name="Nakamura H."/>
            <person name="Mori M."/>
            <person name="Yoshida Y."/>
            <person name="Ohtoshi R."/>
            <person name="Malay A.D."/>
            <person name="Moran D.A.P."/>
            <person name="Tomita M."/>
            <person name="Numata K."/>
            <person name="Arakawa K."/>
        </authorList>
    </citation>
    <scope>NUCLEOTIDE SEQUENCE</scope>
</reference>
<feature type="compositionally biased region" description="Basic and acidic residues" evidence="5">
    <location>
        <begin position="118"/>
        <end position="130"/>
    </location>
</feature>
<gene>
    <name evidence="7" type="ORF">NPIL_431771</name>
</gene>